<evidence type="ECO:0000313" key="2">
    <source>
        <dbReference type="Proteomes" id="UP001162131"/>
    </source>
</evidence>
<protein>
    <submittedName>
        <fullName evidence="1">Uncharacterized protein</fullName>
    </submittedName>
</protein>
<accession>A0AAU9IT51</accession>
<proteinExistence type="predicted"/>
<comment type="caution">
    <text evidence="1">The sequence shown here is derived from an EMBL/GenBank/DDBJ whole genome shotgun (WGS) entry which is preliminary data.</text>
</comment>
<organism evidence="1 2">
    <name type="scientific">Blepharisma stoltei</name>
    <dbReference type="NCBI Taxonomy" id="1481888"/>
    <lineage>
        <taxon>Eukaryota</taxon>
        <taxon>Sar</taxon>
        <taxon>Alveolata</taxon>
        <taxon>Ciliophora</taxon>
        <taxon>Postciliodesmatophora</taxon>
        <taxon>Heterotrichea</taxon>
        <taxon>Heterotrichida</taxon>
        <taxon>Blepharismidae</taxon>
        <taxon>Blepharisma</taxon>
    </lineage>
</organism>
<reference evidence="1" key="1">
    <citation type="submission" date="2021-09" db="EMBL/GenBank/DDBJ databases">
        <authorList>
            <consortium name="AG Swart"/>
            <person name="Singh M."/>
            <person name="Singh A."/>
            <person name="Seah K."/>
            <person name="Emmerich C."/>
        </authorList>
    </citation>
    <scope>NUCLEOTIDE SEQUENCE</scope>
    <source>
        <strain evidence="1">ATCC30299</strain>
    </source>
</reference>
<dbReference type="Proteomes" id="UP001162131">
    <property type="component" value="Unassembled WGS sequence"/>
</dbReference>
<sequence>MKEIHYAKEEFFMKNSSHNIEFTHEMLINALENNNNHIMNMCLHSRNLINEMSGLITDFELLKNHCYNWKDPSSRIPTIEEFIWQLTSNRNFEFSLKLTSELQMPICKKKTFGMSVDLISHSGAVLDSSFKLDLLCELYTSENPPKRLTEGKAGKKPLAGNTKAELSWNQRKNCHSAHFKLRANEVSSHYRNGWFFLVITAGKDYGLDIKPLIIDNFNVKAKQYYPLIDLYKVN</sequence>
<dbReference type="EMBL" id="CAJZBQ010000004">
    <property type="protein sequence ID" value="CAG9311468.1"/>
    <property type="molecule type" value="Genomic_DNA"/>
</dbReference>
<keyword evidence="2" id="KW-1185">Reference proteome</keyword>
<evidence type="ECO:0000313" key="1">
    <source>
        <dbReference type="EMBL" id="CAG9311468.1"/>
    </source>
</evidence>
<dbReference type="AlphaFoldDB" id="A0AAU9IT51"/>
<gene>
    <name evidence="1" type="ORF">BSTOLATCC_MIC3757</name>
</gene>
<name>A0AAU9IT51_9CILI</name>